<keyword evidence="8" id="KW-1185">Reference proteome</keyword>
<dbReference type="Pfam" id="PF00999">
    <property type="entry name" value="Na_H_Exchanger"/>
    <property type="match status" value="1"/>
</dbReference>
<feature type="transmembrane region" description="Helical" evidence="5">
    <location>
        <begin position="282"/>
        <end position="301"/>
    </location>
</feature>
<reference evidence="7 8" key="1">
    <citation type="submission" date="2008-03" db="EMBL/GenBank/DDBJ databases">
        <title>Complete sequence of Leptothrix cholodnii SP-6.</title>
        <authorList>
            <consortium name="US DOE Joint Genome Institute"/>
            <person name="Copeland A."/>
            <person name="Lucas S."/>
            <person name="Lapidus A."/>
            <person name="Glavina del Rio T."/>
            <person name="Dalin E."/>
            <person name="Tice H."/>
            <person name="Bruce D."/>
            <person name="Goodwin L."/>
            <person name="Pitluck S."/>
            <person name="Chertkov O."/>
            <person name="Brettin T."/>
            <person name="Detter J.C."/>
            <person name="Han C."/>
            <person name="Kuske C.R."/>
            <person name="Schmutz J."/>
            <person name="Larimer F."/>
            <person name="Land M."/>
            <person name="Hauser L."/>
            <person name="Kyrpides N."/>
            <person name="Lykidis A."/>
            <person name="Emerson D."/>
            <person name="Richardson P."/>
        </authorList>
    </citation>
    <scope>NUCLEOTIDE SEQUENCE [LARGE SCALE GENOMIC DNA]</scope>
    <source>
        <strain evidence="8">ATCC 51168 / LMG 8142 / SP-6</strain>
    </source>
</reference>
<protein>
    <submittedName>
        <fullName evidence="7">Sodium/hydrogen exchanger</fullName>
    </submittedName>
</protein>
<dbReference type="GO" id="GO:1902600">
    <property type="term" value="P:proton transmembrane transport"/>
    <property type="evidence" value="ECO:0007669"/>
    <property type="project" value="InterPro"/>
</dbReference>
<name>B1Y1M0_LEPCP</name>
<dbReference type="AlphaFoldDB" id="B1Y1M0"/>
<dbReference type="STRING" id="395495.Lcho_3224"/>
<dbReference type="InterPro" id="IPR038770">
    <property type="entry name" value="Na+/solute_symporter_sf"/>
</dbReference>
<evidence type="ECO:0000313" key="7">
    <source>
        <dbReference type="EMBL" id="ACB35482.1"/>
    </source>
</evidence>
<evidence type="ECO:0000256" key="4">
    <source>
        <dbReference type="ARBA" id="ARBA00023136"/>
    </source>
</evidence>
<feature type="transmembrane region" description="Helical" evidence="5">
    <location>
        <begin position="207"/>
        <end position="225"/>
    </location>
</feature>
<feature type="transmembrane region" description="Helical" evidence="5">
    <location>
        <begin position="133"/>
        <end position="154"/>
    </location>
</feature>
<feature type="transmembrane region" description="Helical" evidence="5">
    <location>
        <begin position="377"/>
        <end position="397"/>
    </location>
</feature>
<keyword evidence="4 5" id="KW-0472">Membrane</keyword>
<comment type="subcellular location">
    <subcellularLocation>
        <location evidence="1">Membrane</location>
        <topology evidence="1">Multi-pass membrane protein</topology>
    </subcellularLocation>
</comment>
<gene>
    <name evidence="7" type="ordered locus">Lcho_3224</name>
</gene>
<dbReference type="KEGG" id="lch:Lcho_3224"/>
<organism evidence="7 8">
    <name type="scientific">Leptothrix cholodnii (strain ATCC 51168 / LMG 8142 / SP-6)</name>
    <name type="common">Leptothrix discophora (strain SP-6)</name>
    <dbReference type="NCBI Taxonomy" id="395495"/>
    <lineage>
        <taxon>Bacteria</taxon>
        <taxon>Pseudomonadati</taxon>
        <taxon>Pseudomonadota</taxon>
        <taxon>Betaproteobacteria</taxon>
        <taxon>Burkholderiales</taxon>
        <taxon>Sphaerotilaceae</taxon>
        <taxon>Leptothrix</taxon>
    </lineage>
</organism>
<dbReference type="RefSeq" id="WP_012348229.1">
    <property type="nucleotide sequence ID" value="NC_010524.1"/>
</dbReference>
<dbReference type="HOGENOM" id="CLU_031031_3_0_4"/>
<dbReference type="InterPro" id="IPR006153">
    <property type="entry name" value="Cation/H_exchanger_TM"/>
</dbReference>
<keyword evidence="3 5" id="KW-1133">Transmembrane helix</keyword>
<keyword evidence="2 5" id="KW-0812">Transmembrane</keyword>
<evidence type="ECO:0000256" key="3">
    <source>
        <dbReference type="ARBA" id="ARBA00022989"/>
    </source>
</evidence>
<dbReference type="PANTHER" id="PTHR43021:SF2">
    <property type="entry name" value="CATION_H+ EXCHANGER DOMAIN-CONTAINING PROTEIN"/>
    <property type="match status" value="1"/>
</dbReference>
<feature type="transmembrane region" description="Helical" evidence="5">
    <location>
        <begin position="343"/>
        <end position="365"/>
    </location>
</feature>
<evidence type="ECO:0000313" key="8">
    <source>
        <dbReference type="Proteomes" id="UP000001693"/>
    </source>
</evidence>
<dbReference type="eggNOG" id="COG0475">
    <property type="taxonomic scope" value="Bacteria"/>
</dbReference>
<dbReference type="EMBL" id="CP001013">
    <property type="protein sequence ID" value="ACB35482.1"/>
    <property type="molecule type" value="Genomic_DNA"/>
</dbReference>
<dbReference type="OrthoDB" id="8617652at2"/>
<feature type="domain" description="Cation/H+ exchanger transmembrane" evidence="6">
    <location>
        <begin position="34"/>
        <end position="397"/>
    </location>
</feature>
<evidence type="ECO:0000256" key="2">
    <source>
        <dbReference type="ARBA" id="ARBA00022692"/>
    </source>
</evidence>
<feature type="transmembrane region" description="Helical" evidence="5">
    <location>
        <begin position="104"/>
        <end position="127"/>
    </location>
</feature>
<evidence type="ECO:0000256" key="1">
    <source>
        <dbReference type="ARBA" id="ARBA00004141"/>
    </source>
</evidence>
<feature type="transmembrane region" description="Helical" evidence="5">
    <location>
        <begin position="306"/>
        <end position="323"/>
    </location>
</feature>
<dbReference type="GO" id="GO:0015297">
    <property type="term" value="F:antiporter activity"/>
    <property type="evidence" value="ECO:0007669"/>
    <property type="project" value="InterPro"/>
</dbReference>
<feature type="transmembrane region" description="Helical" evidence="5">
    <location>
        <begin position="237"/>
        <end position="262"/>
    </location>
</feature>
<sequence>MEWLEPVAEILHISPWPPDPGGLFWPVLMLLSGGLLGEVVARVSRLPRVLGYSTAGVVIALSGNGTSTGQLPESLRLVVDVALALLLFEIGSRVKLRWLRVNQALLWTSLSEATLTFFTVYAALSWFGLDRPLAMACAVLAMPASAAVAGRVALELGAAGQVTERMILLTALNTLYATLALTLFRGWLSFEQMSDWVNAFARLGYNFLGSLLVALLLARLVALIARRLDLRNDNSVLLLLGLVLLAITLARSLGLSTLLVPLLAGLALRNSSERPWVWPRHFGTAGGVLVLMLFVIVGSAWSIETLAAGAAAAAVLVLARAAAKLLAVNGWARVSGLSGKQGLALGITLTPLSATALVMLADLYSVDPAFGRQLAPIVLSAIAMLELLGPLAVQWALQSAGEVTPGALQARSKGARS</sequence>
<dbReference type="Proteomes" id="UP000001693">
    <property type="component" value="Chromosome"/>
</dbReference>
<feature type="transmembrane region" description="Helical" evidence="5">
    <location>
        <begin position="23"/>
        <end position="42"/>
    </location>
</feature>
<feature type="transmembrane region" description="Helical" evidence="5">
    <location>
        <begin position="166"/>
        <end position="187"/>
    </location>
</feature>
<evidence type="ECO:0000256" key="5">
    <source>
        <dbReference type="SAM" id="Phobius"/>
    </source>
</evidence>
<evidence type="ECO:0000259" key="6">
    <source>
        <dbReference type="Pfam" id="PF00999"/>
    </source>
</evidence>
<dbReference type="GO" id="GO:0016020">
    <property type="term" value="C:membrane"/>
    <property type="evidence" value="ECO:0007669"/>
    <property type="project" value="UniProtKB-SubCell"/>
</dbReference>
<proteinExistence type="predicted"/>
<accession>B1Y1M0</accession>
<dbReference type="Gene3D" id="1.20.1530.20">
    <property type="match status" value="1"/>
</dbReference>
<dbReference type="PANTHER" id="PTHR43021">
    <property type="entry name" value="NA(+)/H(+) ANTIPORTER-RELATED"/>
    <property type="match status" value="1"/>
</dbReference>